<dbReference type="SUPFAM" id="SSF56281">
    <property type="entry name" value="Metallo-hydrolase/oxidoreductase"/>
    <property type="match status" value="1"/>
</dbReference>
<dbReference type="GO" id="GO:0016787">
    <property type="term" value="F:hydrolase activity"/>
    <property type="evidence" value="ECO:0007669"/>
    <property type="project" value="UniProtKB-KW"/>
</dbReference>
<name>A0A174IH85_9CLOT</name>
<dbReference type="InterPro" id="IPR036866">
    <property type="entry name" value="RibonucZ/Hydroxyglut_hydro"/>
</dbReference>
<keyword evidence="1" id="KW-0378">Hydrolase</keyword>
<dbReference type="Pfam" id="PF13483">
    <property type="entry name" value="Lactamase_B_3"/>
    <property type="match status" value="1"/>
</dbReference>
<gene>
    <name evidence="1" type="ORF">ERS852471_02468</name>
</gene>
<protein>
    <submittedName>
        <fullName evidence="1">Zn-dependent hydrolase of the metallo-beta-lactamase superfamily</fullName>
    </submittedName>
</protein>
<accession>A0A174IH85</accession>
<reference evidence="1 2" key="1">
    <citation type="submission" date="2015-09" db="EMBL/GenBank/DDBJ databases">
        <authorList>
            <consortium name="Pathogen Informatics"/>
        </authorList>
    </citation>
    <scope>NUCLEOTIDE SEQUENCE [LARGE SCALE GENOMIC DNA]</scope>
    <source>
        <strain evidence="1 2">2789STDY5834856</strain>
    </source>
</reference>
<dbReference type="AlphaFoldDB" id="A0A174IH85"/>
<dbReference type="EMBL" id="CYZX01000018">
    <property type="protein sequence ID" value="CUO85841.1"/>
    <property type="molecule type" value="Genomic_DNA"/>
</dbReference>
<dbReference type="PANTHER" id="PTHR42967:SF1">
    <property type="entry name" value="MBL FOLD METALLO-HYDROLASE"/>
    <property type="match status" value="1"/>
</dbReference>
<evidence type="ECO:0000313" key="1">
    <source>
        <dbReference type="EMBL" id="CUO85841.1"/>
    </source>
</evidence>
<sequence>MQIKWLGNSSFLIKTSLSKKILIDPFTPLELLDFDTTFDIITFSKDFHKISNFDLSKYGAKIITRDEVYCENSIKIKGYLSYSDNVSGLKRGKNYIYLYEVDKLRICHLGYLGHFLNEEIINILKNVDILFLPIGWNLCLNGNESYKLSELLTPKYIIPMCYKCNKYDFYFDGPLDFISKSKNIYNVNSSEININDLPNNTPLTVLLKH</sequence>
<organism evidence="1 2">
    <name type="scientific">Clostridium disporicum</name>
    <dbReference type="NCBI Taxonomy" id="84024"/>
    <lineage>
        <taxon>Bacteria</taxon>
        <taxon>Bacillati</taxon>
        <taxon>Bacillota</taxon>
        <taxon>Clostridia</taxon>
        <taxon>Eubacteriales</taxon>
        <taxon>Clostridiaceae</taxon>
        <taxon>Clostridium</taxon>
    </lineage>
</organism>
<dbReference type="RefSeq" id="WP_055266983.1">
    <property type="nucleotide sequence ID" value="NZ_CABIXQ010000018.1"/>
</dbReference>
<dbReference type="Proteomes" id="UP000095594">
    <property type="component" value="Unassembled WGS sequence"/>
</dbReference>
<evidence type="ECO:0000313" key="2">
    <source>
        <dbReference type="Proteomes" id="UP000095594"/>
    </source>
</evidence>
<dbReference type="PANTHER" id="PTHR42967">
    <property type="entry name" value="METAL DEPENDENT HYDROLASE"/>
    <property type="match status" value="1"/>
</dbReference>
<dbReference type="OrthoDB" id="9789133at2"/>
<dbReference type="Gene3D" id="3.60.15.10">
    <property type="entry name" value="Ribonuclease Z/Hydroxyacylglutathione hydrolase-like"/>
    <property type="match status" value="1"/>
</dbReference>
<proteinExistence type="predicted"/>